<evidence type="ECO:0000256" key="4">
    <source>
        <dbReference type="ARBA" id="ARBA00023049"/>
    </source>
</evidence>
<feature type="domain" description="Peptidase M24" evidence="6">
    <location>
        <begin position="175"/>
        <end position="381"/>
    </location>
</feature>
<dbReference type="AlphaFoldDB" id="A0A6I4J7U7"/>
<evidence type="ECO:0000259" key="7">
    <source>
        <dbReference type="Pfam" id="PF01321"/>
    </source>
</evidence>
<keyword evidence="3" id="KW-0378">Hydrolase</keyword>
<evidence type="ECO:0000256" key="2">
    <source>
        <dbReference type="ARBA" id="ARBA00022723"/>
    </source>
</evidence>
<accession>A0A6I4J7U7</accession>
<dbReference type="PANTHER" id="PTHR46112:SF3">
    <property type="entry name" value="AMINOPEPTIDASE YPDF"/>
    <property type="match status" value="1"/>
</dbReference>
<dbReference type="Gene3D" id="3.40.350.10">
    <property type="entry name" value="Creatinase/prolidase N-terminal domain"/>
    <property type="match status" value="1"/>
</dbReference>
<organism evidence="8 9">
    <name type="scientific">Sphingomonas horti</name>
    <dbReference type="NCBI Taxonomy" id="2682842"/>
    <lineage>
        <taxon>Bacteria</taxon>
        <taxon>Pseudomonadati</taxon>
        <taxon>Pseudomonadota</taxon>
        <taxon>Alphaproteobacteria</taxon>
        <taxon>Sphingomonadales</taxon>
        <taxon>Sphingomonadaceae</taxon>
        <taxon>Sphingomonas</taxon>
    </lineage>
</organism>
<keyword evidence="1" id="KW-0645">Protease</keyword>
<reference evidence="8 9" key="1">
    <citation type="submission" date="2019-12" db="EMBL/GenBank/DDBJ databases">
        <authorList>
            <person name="Huq M.A."/>
        </authorList>
    </citation>
    <scope>NUCLEOTIDE SEQUENCE [LARGE SCALE GENOMIC DNA]</scope>
    <source>
        <strain evidence="8 9">MAH-20</strain>
    </source>
</reference>
<name>A0A6I4J7U7_9SPHN</name>
<dbReference type="Pfam" id="PF01321">
    <property type="entry name" value="Creatinase_N"/>
    <property type="match status" value="1"/>
</dbReference>
<dbReference type="InterPro" id="IPR001131">
    <property type="entry name" value="Peptidase_M24B_aminopep-P_CS"/>
</dbReference>
<dbReference type="Proteomes" id="UP000441389">
    <property type="component" value="Unassembled WGS sequence"/>
</dbReference>
<dbReference type="SUPFAM" id="SSF53092">
    <property type="entry name" value="Creatinase/prolidase N-terminal domain"/>
    <property type="match status" value="1"/>
</dbReference>
<dbReference type="InterPro" id="IPR000587">
    <property type="entry name" value="Creatinase_N"/>
</dbReference>
<keyword evidence="4" id="KW-0482">Metalloprotease</keyword>
<comment type="caution">
    <text evidence="8">The sequence shown here is derived from an EMBL/GenBank/DDBJ whole genome shotgun (WGS) entry which is preliminary data.</text>
</comment>
<sequence length="400" mass="43188">MTKGIGGSTAARELAAIRPWTRPAAPIGDGERQARLEKARRLTAETGAGALLIGAGASLRYFTGISWDASERLVAMLLPADGRPIVIAPAFELGTLQAELVIDADIRLWQEDESPSALVADALRELGASVLAIDPSMALLFVERIRRASPSLDIMDASPIVDGCRMYKSPAELALLQQAKSMTLEVHRRAARVLRPGIRASEVTRFLDDAHRAIGAPGGNSFCIVQFGRSTAFPHGLPGDAELHEGDVVLIDTGCTIQGYHSDITRTYVFGEADAEQRRIWNLEKEAQAAAFDAAQPGRPCEDVDAAARRVLERAGLGPDYRLPGLPHRTGHGIGLSIHEPAYLVRGDRTPLAAGMCFSNEPMIVLPDRFGVRLEDHFYMTGDGPRWFTEPSPAIDAPFG</sequence>
<dbReference type="GO" id="GO:0046872">
    <property type="term" value="F:metal ion binding"/>
    <property type="evidence" value="ECO:0007669"/>
    <property type="project" value="UniProtKB-KW"/>
</dbReference>
<dbReference type="InterPro" id="IPR029149">
    <property type="entry name" value="Creatin/AminoP/Spt16_N"/>
</dbReference>
<keyword evidence="9" id="KW-1185">Reference proteome</keyword>
<dbReference type="InterPro" id="IPR000994">
    <property type="entry name" value="Pept_M24"/>
</dbReference>
<dbReference type="GO" id="GO:0008237">
    <property type="term" value="F:metallopeptidase activity"/>
    <property type="evidence" value="ECO:0007669"/>
    <property type="project" value="UniProtKB-KW"/>
</dbReference>
<evidence type="ECO:0000256" key="5">
    <source>
        <dbReference type="RuleBase" id="RU000590"/>
    </source>
</evidence>
<dbReference type="SUPFAM" id="SSF55920">
    <property type="entry name" value="Creatinase/aminopeptidase"/>
    <property type="match status" value="1"/>
</dbReference>
<proteinExistence type="inferred from homology"/>
<dbReference type="PROSITE" id="PS00491">
    <property type="entry name" value="PROLINE_PEPTIDASE"/>
    <property type="match status" value="1"/>
</dbReference>
<gene>
    <name evidence="8" type="ORF">GON01_13380</name>
</gene>
<evidence type="ECO:0000256" key="1">
    <source>
        <dbReference type="ARBA" id="ARBA00022670"/>
    </source>
</evidence>
<dbReference type="Pfam" id="PF00557">
    <property type="entry name" value="Peptidase_M24"/>
    <property type="match status" value="1"/>
</dbReference>
<dbReference type="EMBL" id="WQMS01000016">
    <property type="protein sequence ID" value="MVO78921.1"/>
    <property type="molecule type" value="Genomic_DNA"/>
</dbReference>
<dbReference type="RefSeq" id="WP_157027874.1">
    <property type="nucleotide sequence ID" value="NZ_WQMS01000016.1"/>
</dbReference>
<dbReference type="InterPro" id="IPR036005">
    <property type="entry name" value="Creatinase/aminopeptidase-like"/>
</dbReference>
<feature type="domain" description="Creatinase N-terminal" evidence="7">
    <location>
        <begin position="35"/>
        <end position="166"/>
    </location>
</feature>
<keyword evidence="2 5" id="KW-0479">Metal-binding</keyword>
<evidence type="ECO:0000256" key="3">
    <source>
        <dbReference type="ARBA" id="ARBA00022801"/>
    </source>
</evidence>
<protein>
    <submittedName>
        <fullName evidence="8">M24 family metallopeptidase</fullName>
    </submittedName>
</protein>
<evidence type="ECO:0000259" key="6">
    <source>
        <dbReference type="Pfam" id="PF00557"/>
    </source>
</evidence>
<evidence type="ECO:0000313" key="9">
    <source>
        <dbReference type="Proteomes" id="UP000441389"/>
    </source>
</evidence>
<evidence type="ECO:0000313" key="8">
    <source>
        <dbReference type="EMBL" id="MVO78921.1"/>
    </source>
</evidence>
<comment type="similarity">
    <text evidence="5">Belongs to the peptidase M24B family.</text>
</comment>
<dbReference type="InterPro" id="IPR050659">
    <property type="entry name" value="Peptidase_M24B"/>
</dbReference>
<dbReference type="PANTHER" id="PTHR46112">
    <property type="entry name" value="AMINOPEPTIDASE"/>
    <property type="match status" value="1"/>
</dbReference>
<dbReference type="GO" id="GO:0006508">
    <property type="term" value="P:proteolysis"/>
    <property type="evidence" value="ECO:0007669"/>
    <property type="project" value="UniProtKB-KW"/>
</dbReference>
<dbReference type="Gene3D" id="3.90.230.10">
    <property type="entry name" value="Creatinase/methionine aminopeptidase superfamily"/>
    <property type="match status" value="1"/>
</dbReference>